<reference evidence="2 3" key="1">
    <citation type="submission" date="2020-08" db="EMBL/GenBank/DDBJ databases">
        <title>Genomic Encyclopedia of Type Strains, Phase IV (KMG-IV): sequencing the most valuable type-strain genomes for metagenomic binning, comparative biology and taxonomic classification.</title>
        <authorList>
            <person name="Goeker M."/>
        </authorList>
    </citation>
    <scope>NUCLEOTIDE SEQUENCE [LARGE SCALE GENOMIC DNA]</scope>
    <source>
        <strain evidence="2 3">DSM 104969</strain>
    </source>
</reference>
<gene>
    <name evidence="2" type="ORF">GGR21_003585</name>
</gene>
<evidence type="ECO:0000259" key="1">
    <source>
        <dbReference type="Pfam" id="PF12728"/>
    </source>
</evidence>
<dbReference type="Proteomes" id="UP000555103">
    <property type="component" value="Unassembled WGS sequence"/>
</dbReference>
<sequence>MNNNLMAVVSNDFLEQLKGTLEKVEKCLKEEAKDSPMWMWVKSEEAREMLGVSRKTWRDKKYIPFSQFGQKIYYHLDDLNNFMEEHKIEVN</sequence>
<keyword evidence="3" id="KW-1185">Reference proteome</keyword>
<dbReference type="SUPFAM" id="SSF46955">
    <property type="entry name" value="Putative DNA-binding domain"/>
    <property type="match status" value="1"/>
</dbReference>
<feature type="domain" description="Helix-turn-helix" evidence="1">
    <location>
        <begin position="40"/>
        <end position="86"/>
    </location>
</feature>
<evidence type="ECO:0000313" key="3">
    <source>
        <dbReference type="Proteomes" id="UP000555103"/>
    </source>
</evidence>
<protein>
    <recommendedName>
        <fullName evidence="1">Helix-turn-helix domain-containing protein</fullName>
    </recommendedName>
</protein>
<dbReference type="InterPro" id="IPR041657">
    <property type="entry name" value="HTH_17"/>
</dbReference>
<dbReference type="EMBL" id="JACIEP010000016">
    <property type="protein sequence ID" value="MBB4037664.1"/>
    <property type="molecule type" value="Genomic_DNA"/>
</dbReference>
<evidence type="ECO:0000313" key="2">
    <source>
        <dbReference type="EMBL" id="MBB4037664.1"/>
    </source>
</evidence>
<dbReference type="PANTHER" id="PTHR34585:SF22">
    <property type="entry name" value="HELIX-TURN-HELIX DOMAIN-CONTAINING PROTEIN"/>
    <property type="match status" value="1"/>
</dbReference>
<dbReference type="InterPro" id="IPR009061">
    <property type="entry name" value="DNA-bd_dom_put_sf"/>
</dbReference>
<name>A0A840CVH7_9BACT</name>
<dbReference type="RefSeq" id="WP_183308495.1">
    <property type="nucleotide sequence ID" value="NZ_JACIEP010000016.1"/>
</dbReference>
<accession>A0A840CVH7</accession>
<dbReference type="PANTHER" id="PTHR34585">
    <property type="match status" value="1"/>
</dbReference>
<dbReference type="AlphaFoldDB" id="A0A840CVH7"/>
<proteinExistence type="predicted"/>
<comment type="caution">
    <text evidence="2">The sequence shown here is derived from an EMBL/GenBank/DDBJ whole genome shotgun (WGS) entry which is preliminary data.</text>
</comment>
<dbReference type="Pfam" id="PF12728">
    <property type="entry name" value="HTH_17"/>
    <property type="match status" value="1"/>
</dbReference>
<organism evidence="2 3">
    <name type="scientific">Dysgonomonas hofstadii</name>
    <dbReference type="NCBI Taxonomy" id="637886"/>
    <lineage>
        <taxon>Bacteria</taxon>
        <taxon>Pseudomonadati</taxon>
        <taxon>Bacteroidota</taxon>
        <taxon>Bacteroidia</taxon>
        <taxon>Bacteroidales</taxon>
        <taxon>Dysgonomonadaceae</taxon>
        <taxon>Dysgonomonas</taxon>
    </lineage>
</organism>